<keyword evidence="1" id="KW-0805">Transcription regulation</keyword>
<dbReference type="AlphaFoldDB" id="A0A7G1NIU3"/>
<dbReference type="InterPro" id="IPR050679">
    <property type="entry name" value="Bact_HTH_transcr_reg"/>
</dbReference>
<dbReference type="Gene3D" id="1.10.10.10">
    <property type="entry name" value="Winged helix-like DNA-binding domain superfamily/Winged helix DNA-binding domain"/>
    <property type="match status" value="1"/>
</dbReference>
<dbReference type="CDD" id="cd07377">
    <property type="entry name" value="WHTH_GntR"/>
    <property type="match status" value="1"/>
</dbReference>
<dbReference type="InterPro" id="IPR036388">
    <property type="entry name" value="WH-like_DNA-bd_sf"/>
</dbReference>
<evidence type="ECO:0000313" key="6">
    <source>
        <dbReference type="Proteomes" id="UP000516373"/>
    </source>
</evidence>
<dbReference type="KEGG" id="stui:GCM10017668_33870"/>
<dbReference type="EMBL" id="AP023439">
    <property type="protein sequence ID" value="BCL21544.1"/>
    <property type="molecule type" value="Genomic_DNA"/>
</dbReference>
<evidence type="ECO:0000256" key="2">
    <source>
        <dbReference type="ARBA" id="ARBA00023125"/>
    </source>
</evidence>
<dbReference type="SUPFAM" id="SSF46785">
    <property type="entry name" value="Winged helix' DNA-binding domain"/>
    <property type="match status" value="1"/>
</dbReference>
<dbReference type="PANTHER" id="PTHR44846">
    <property type="entry name" value="MANNOSYL-D-GLYCERATE TRANSPORT/METABOLISM SYSTEM REPRESSOR MNGR-RELATED"/>
    <property type="match status" value="1"/>
</dbReference>
<protein>
    <recommendedName>
        <fullName evidence="4">HTH gntR-type domain-containing protein</fullName>
    </recommendedName>
</protein>
<evidence type="ECO:0000256" key="1">
    <source>
        <dbReference type="ARBA" id="ARBA00023015"/>
    </source>
</evidence>
<keyword evidence="3" id="KW-0804">Transcription</keyword>
<proteinExistence type="predicted"/>
<dbReference type="InterPro" id="IPR036390">
    <property type="entry name" value="WH_DNA-bd_sf"/>
</dbReference>
<dbReference type="RefSeq" id="WP_190900612.1">
    <property type="nucleotide sequence ID" value="NZ_AP023439.1"/>
</dbReference>
<reference evidence="5 6" key="1">
    <citation type="journal article" date="2014" name="Int. J. Syst. Evol. Microbiol.">
        <title>Complete genome sequence of Corynebacterium casei LMG S-19264T (=DSM 44701T), isolated from a smear-ripened cheese.</title>
        <authorList>
            <consortium name="US DOE Joint Genome Institute (JGI-PGF)"/>
            <person name="Walter F."/>
            <person name="Albersmeier A."/>
            <person name="Kalinowski J."/>
            <person name="Ruckert C."/>
        </authorList>
    </citation>
    <scope>NUCLEOTIDE SEQUENCE [LARGE SCALE GENOMIC DNA]</scope>
    <source>
        <strain evidence="5 6">JCM 4255</strain>
    </source>
</reference>
<evidence type="ECO:0000259" key="4">
    <source>
        <dbReference type="PROSITE" id="PS50949"/>
    </source>
</evidence>
<dbReference type="GO" id="GO:0003677">
    <property type="term" value="F:DNA binding"/>
    <property type="evidence" value="ECO:0007669"/>
    <property type="project" value="UniProtKB-KW"/>
</dbReference>
<dbReference type="InterPro" id="IPR000524">
    <property type="entry name" value="Tscrpt_reg_HTH_GntR"/>
</dbReference>
<evidence type="ECO:0000256" key="3">
    <source>
        <dbReference type="ARBA" id="ARBA00023163"/>
    </source>
</evidence>
<dbReference type="Pfam" id="PF00392">
    <property type="entry name" value="GntR"/>
    <property type="match status" value="1"/>
</dbReference>
<dbReference type="SMART" id="SM00345">
    <property type="entry name" value="HTH_GNTR"/>
    <property type="match status" value="1"/>
</dbReference>
<dbReference type="GO" id="GO:0003700">
    <property type="term" value="F:DNA-binding transcription factor activity"/>
    <property type="evidence" value="ECO:0007669"/>
    <property type="project" value="InterPro"/>
</dbReference>
<dbReference type="GO" id="GO:0045892">
    <property type="term" value="P:negative regulation of DNA-templated transcription"/>
    <property type="evidence" value="ECO:0007669"/>
    <property type="project" value="TreeGrafter"/>
</dbReference>
<feature type="domain" description="HTH gntR-type" evidence="4">
    <location>
        <begin position="17"/>
        <end position="85"/>
    </location>
</feature>
<gene>
    <name evidence="5" type="ORF">GCM10017668_33870</name>
</gene>
<dbReference type="Proteomes" id="UP000516373">
    <property type="component" value="Chromosome"/>
</dbReference>
<dbReference type="PANTHER" id="PTHR44846:SF1">
    <property type="entry name" value="MANNOSYL-D-GLYCERATE TRANSPORT_METABOLISM SYSTEM REPRESSOR MNGR-RELATED"/>
    <property type="match status" value="1"/>
</dbReference>
<accession>A0A7G1NIU3</accession>
<name>A0A7G1NIU3_9ACTN</name>
<dbReference type="PROSITE" id="PS50949">
    <property type="entry name" value="HTH_GNTR"/>
    <property type="match status" value="1"/>
</dbReference>
<keyword evidence="2" id="KW-0238">DNA-binding</keyword>
<organism evidence="5 6">
    <name type="scientific">Streptomyces tuirus</name>
    <dbReference type="NCBI Taxonomy" id="68278"/>
    <lineage>
        <taxon>Bacteria</taxon>
        <taxon>Bacillati</taxon>
        <taxon>Actinomycetota</taxon>
        <taxon>Actinomycetes</taxon>
        <taxon>Kitasatosporales</taxon>
        <taxon>Streptomycetaceae</taxon>
        <taxon>Streptomyces</taxon>
    </lineage>
</organism>
<sequence>MSKHAHAGEVIEFVPDIPRWRQVAEVVRGRIADGTYPPRTRVPSVVQLTSEFGVANATAHKVLRALREEGLTYTEPGLGSFVAERPRNAGAEEKA</sequence>
<evidence type="ECO:0000313" key="5">
    <source>
        <dbReference type="EMBL" id="BCL21544.1"/>
    </source>
</evidence>